<dbReference type="KEGG" id="pbh:AAW51_2757"/>
<feature type="signal peptide" evidence="1">
    <location>
        <begin position="1"/>
        <end position="20"/>
    </location>
</feature>
<keyword evidence="2" id="KW-0449">Lipoprotein</keyword>
<dbReference type="STRING" id="413882.AAW51_2757"/>
<dbReference type="EMBL" id="CP011371">
    <property type="protein sequence ID" value="AKJ29448.1"/>
    <property type="molecule type" value="Genomic_DNA"/>
</dbReference>
<reference evidence="2 3" key="1">
    <citation type="submission" date="2015-05" db="EMBL/GenBank/DDBJ databases">
        <authorList>
            <person name="Tang B."/>
            <person name="Yu Y."/>
        </authorList>
    </citation>
    <scope>NUCLEOTIDE SEQUENCE [LARGE SCALE GENOMIC DNA]</scope>
    <source>
        <strain evidence="2 3">DSM 7029</strain>
    </source>
</reference>
<dbReference type="Pfam" id="PF12098">
    <property type="entry name" value="DUF3574"/>
    <property type="match status" value="1"/>
</dbReference>
<dbReference type="Proteomes" id="UP000035352">
    <property type="component" value="Chromosome"/>
</dbReference>
<protein>
    <submittedName>
        <fullName evidence="2">Lipoprotein</fullName>
    </submittedName>
</protein>
<evidence type="ECO:0000256" key="1">
    <source>
        <dbReference type="SAM" id="SignalP"/>
    </source>
</evidence>
<keyword evidence="1" id="KW-0732">Signal</keyword>
<dbReference type="RefSeq" id="WP_053013553.1">
    <property type="nucleotide sequence ID" value="NZ_CP011371.1"/>
</dbReference>
<dbReference type="InterPro" id="IPR021957">
    <property type="entry name" value="DUF3574"/>
</dbReference>
<dbReference type="AlphaFoldDB" id="A0A0G3BN79"/>
<sequence>MTCFRLCPPLALALALGACASVPPPDCRTGEQPAIADTLYFGTARPGGTVSREAWEMFVNREVTPRFPKGLTSWQASGQWQGANGAIERETAHVLQVVHPDSAAGDRAIRDLVSLYKTSFEQEAVLRVRTRACVSF</sequence>
<dbReference type="PROSITE" id="PS51257">
    <property type="entry name" value="PROKAR_LIPOPROTEIN"/>
    <property type="match status" value="1"/>
</dbReference>
<proteinExistence type="predicted"/>
<evidence type="ECO:0000313" key="2">
    <source>
        <dbReference type="EMBL" id="AKJ29448.1"/>
    </source>
</evidence>
<gene>
    <name evidence="2" type="ORF">AAW51_2757</name>
</gene>
<evidence type="ECO:0000313" key="3">
    <source>
        <dbReference type="Proteomes" id="UP000035352"/>
    </source>
</evidence>
<organism evidence="2 3">
    <name type="scientific">Caldimonas brevitalea</name>
    <dbReference type="NCBI Taxonomy" id="413882"/>
    <lineage>
        <taxon>Bacteria</taxon>
        <taxon>Pseudomonadati</taxon>
        <taxon>Pseudomonadota</taxon>
        <taxon>Betaproteobacteria</taxon>
        <taxon>Burkholderiales</taxon>
        <taxon>Sphaerotilaceae</taxon>
        <taxon>Caldimonas</taxon>
    </lineage>
</organism>
<accession>A0A0G3BN79</accession>
<name>A0A0G3BN79_9BURK</name>
<dbReference type="OrthoDB" id="794286at2"/>
<feature type="chain" id="PRO_5005183788" evidence="1">
    <location>
        <begin position="21"/>
        <end position="136"/>
    </location>
</feature>
<keyword evidence="3" id="KW-1185">Reference proteome</keyword>